<evidence type="ECO:0000313" key="1">
    <source>
        <dbReference type="EMBL" id="KKN69594.1"/>
    </source>
</evidence>
<sequence>MKLLVSYDRLLVVILLNFIKMSLLGMMRKWSMDYNEEEQKQISKYNDAGLSISRLHENWLRCNRFIREGNFRRWKYELDMIWLELYPDMLRHKDKIKLTEENDKLMGVISKSGDRNNLFFNLMKRHEFLRSLQDKSGKAGVYGDADDQELE</sequence>
<dbReference type="AlphaFoldDB" id="A0A0F9SRQ4"/>
<organism evidence="1">
    <name type="scientific">marine sediment metagenome</name>
    <dbReference type="NCBI Taxonomy" id="412755"/>
    <lineage>
        <taxon>unclassified sequences</taxon>
        <taxon>metagenomes</taxon>
        <taxon>ecological metagenomes</taxon>
    </lineage>
</organism>
<protein>
    <submittedName>
        <fullName evidence="1">Uncharacterized protein</fullName>
    </submittedName>
</protein>
<accession>A0A0F9SRQ4</accession>
<reference evidence="1" key="1">
    <citation type="journal article" date="2015" name="Nature">
        <title>Complex archaea that bridge the gap between prokaryotes and eukaryotes.</title>
        <authorList>
            <person name="Spang A."/>
            <person name="Saw J.H."/>
            <person name="Jorgensen S.L."/>
            <person name="Zaremba-Niedzwiedzka K."/>
            <person name="Martijn J."/>
            <person name="Lind A.E."/>
            <person name="van Eijk R."/>
            <person name="Schleper C."/>
            <person name="Guy L."/>
            <person name="Ettema T.J."/>
        </authorList>
    </citation>
    <scope>NUCLEOTIDE SEQUENCE</scope>
</reference>
<name>A0A0F9SRQ4_9ZZZZ</name>
<dbReference type="EMBL" id="LAZR01000422">
    <property type="protein sequence ID" value="KKN69594.1"/>
    <property type="molecule type" value="Genomic_DNA"/>
</dbReference>
<comment type="caution">
    <text evidence="1">The sequence shown here is derived from an EMBL/GenBank/DDBJ whole genome shotgun (WGS) entry which is preliminary data.</text>
</comment>
<proteinExistence type="predicted"/>
<gene>
    <name evidence="1" type="ORF">LCGC14_0438970</name>
</gene>